<evidence type="ECO:0000256" key="11">
    <source>
        <dbReference type="RuleBase" id="RU000437"/>
    </source>
</evidence>
<dbReference type="Gene3D" id="3.40.50.720">
    <property type="entry name" value="NAD(P)-binding Rossmann-like Domain"/>
    <property type="match status" value="1"/>
</dbReference>
<dbReference type="GO" id="GO:0005829">
    <property type="term" value="C:cytosol"/>
    <property type="evidence" value="ECO:0007669"/>
    <property type="project" value="TreeGrafter"/>
</dbReference>
<dbReference type="GO" id="GO:0046168">
    <property type="term" value="P:glycerol-3-phosphate catabolic process"/>
    <property type="evidence" value="ECO:0007669"/>
    <property type="project" value="UniProtKB-UniRule"/>
</dbReference>
<dbReference type="Gene3D" id="1.10.1040.10">
    <property type="entry name" value="N-(1-d-carboxylethyl)-l-norvaline Dehydrogenase, domain 2"/>
    <property type="match status" value="1"/>
</dbReference>
<reference evidence="15" key="2">
    <citation type="submission" date="2017-05" db="UniProtKB">
        <authorList>
            <consortium name="EnsemblMetazoa"/>
        </authorList>
    </citation>
    <scope>IDENTIFICATION</scope>
</reference>
<feature type="binding site" evidence="9">
    <location>
        <position position="121"/>
    </location>
    <ligand>
        <name>substrate</name>
    </ligand>
</feature>
<proteinExistence type="inferred from homology"/>
<evidence type="ECO:0000256" key="5">
    <source>
        <dbReference type="ARBA" id="ARBA00023002"/>
    </source>
</evidence>
<feature type="active site" description="Proton acceptor" evidence="8">
    <location>
        <position position="205"/>
    </location>
</feature>
<dbReference type="NCBIfam" id="TIGR03376">
    <property type="entry name" value="glycerol3P_DH"/>
    <property type="match status" value="1"/>
</dbReference>
<dbReference type="Pfam" id="PF07479">
    <property type="entry name" value="NAD_Gly3P_dh_C"/>
    <property type="match status" value="1"/>
</dbReference>
<comment type="pathway">
    <text evidence="2">Phospholipid metabolism; alpha-glycerophosphate cycle.</text>
</comment>
<dbReference type="PROSITE" id="PS00957">
    <property type="entry name" value="NAD_G3PDH"/>
    <property type="match status" value="1"/>
</dbReference>
<feature type="binding site" evidence="10">
    <location>
        <begin position="11"/>
        <end position="16"/>
    </location>
    <ligand>
        <name>NAD(+)</name>
        <dbReference type="ChEBI" id="CHEBI:57540"/>
    </ligand>
</feature>
<dbReference type="PANTHER" id="PTHR11728:SF8">
    <property type="entry name" value="GLYCEROL-3-PHOSPHATE DEHYDROGENASE [NAD(+)]-RELATED"/>
    <property type="match status" value="1"/>
</dbReference>
<feature type="domain" description="Glycerol-3-phosphate dehydrogenase NAD-dependent N-terminal" evidence="13">
    <location>
        <begin position="6"/>
        <end position="174"/>
    </location>
</feature>
<dbReference type="EnsemblMetazoa" id="XM_003389282.3">
    <property type="protein sequence ID" value="XP_003389330.1"/>
    <property type="gene ID" value="LOC100637681"/>
</dbReference>
<evidence type="ECO:0000256" key="2">
    <source>
        <dbReference type="ARBA" id="ARBA00005192"/>
    </source>
</evidence>
<keyword evidence="4" id="KW-0963">Cytoplasm</keyword>
<dbReference type="InterPro" id="IPR013328">
    <property type="entry name" value="6PGD_dom2"/>
</dbReference>
<dbReference type="InterPro" id="IPR011128">
    <property type="entry name" value="G3P_DH_NAD-dep_N"/>
</dbReference>
<dbReference type="Proteomes" id="UP000007879">
    <property type="component" value="Unassembled WGS sequence"/>
</dbReference>
<dbReference type="OMA" id="NRMFGNM"/>
<organism evidence="15">
    <name type="scientific">Amphimedon queenslandica</name>
    <name type="common">Sponge</name>
    <dbReference type="NCBI Taxonomy" id="400682"/>
    <lineage>
        <taxon>Eukaryota</taxon>
        <taxon>Metazoa</taxon>
        <taxon>Porifera</taxon>
        <taxon>Demospongiae</taxon>
        <taxon>Heteroscleromorpha</taxon>
        <taxon>Haplosclerida</taxon>
        <taxon>Niphatidae</taxon>
        <taxon>Amphimedon</taxon>
    </lineage>
</organism>
<keyword evidence="6 10" id="KW-0520">NAD</keyword>
<evidence type="ECO:0000256" key="4">
    <source>
        <dbReference type="ARBA" id="ARBA00022490"/>
    </source>
</evidence>
<evidence type="ECO:0000259" key="13">
    <source>
        <dbReference type="Pfam" id="PF01210"/>
    </source>
</evidence>
<dbReference type="FunCoup" id="A0A1X7TZX9">
    <property type="interactions" value="670"/>
</dbReference>
<dbReference type="InterPro" id="IPR006109">
    <property type="entry name" value="G3P_DH_NAD-dep_C"/>
</dbReference>
<dbReference type="PANTHER" id="PTHR11728">
    <property type="entry name" value="GLYCEROL-3-PHOSPHATE DEHYDROGENASE"/>
    <property type="match status" value="1"/>
</dbReference>
<dbReference type="EnsemblMetazoa" id="Aqu2.1.21076_001">
    <property type="protein sequence ID" value="Aqu2.1.21076_001"/>
    <property type="gene ID" value="Aqu2.1.21076"/>
</dbReference>
<comment type="catalytic activity">
    <reaction evidence="7 12">
        <text>sn-glycerol 3-phosphate + NAD(+) = dihydroxyacetone phosphate + NADH + H(+)</text>
        <dbReference type="Rhea" id="RHEA:11092"/>
        <dbReference type="ChEBI" id="CHEBI:15378"/>
        <dbReference type="ChEBI" id="CHEBI:57540"/>
        <dbReference type="ChEBI" id="CHEBI:57597"/>
        <dbReference type="ChEBI" id="CHEBI:57642"/>
        <dbReference type="ChEBI" id="CHEBI:57945"/>
        <dbReference type="EC" id="1.1.1.8"/>
    </reaction>
</comment>
<dbReference type="GO" id="GO:0042803">
    <property type="term" value="F:protein homodimerization activity"/>
    <property type="evidence" value="ECO:0007669"/>
    <property type="project" value="InterPro"/>
</dbReference>
<dbReference type="InterPro" id="IPR017751">
    <property type="entry name" value="G3P_DH_NAD-dep_euk"/>
</dbReference>
<reference evidence="16" key="1">
    <citation type="journal article" date="2010" name="Nature">
        <title>The Amphimedon queenslandica genome and the evolution of animal complexity.</title>
        <authorList>
            <person name="Srivastava M."/>
            <person name="Simakov O."/>
            <person name="Chapman J."/>
            <person name="Fahey B."/>
            <person name="Gauthier M.E."/>
            <person name="Mitros T."/>
            <person name="Richards G.S."/>
            <person name="Conaco C."/>
            <person name="Dacre M."/>
            <person name="Hellsten U."/>
            <person name="Larroux C."/>
            <person name="Putnam N.H."/>
            <person name="Stanke M."/>
            <person name="Adamska M."/>
            <person name="Darling A."/>
            <person name="Degnan S.M."/>
            <person name="Oakley T.H."/>
            <person name="Plachetzki D.C."/>
            <person name="Zhai Y."/>
            <person name="Adamski M."/>
            <person name="Calcino A."/>
            <person name="Cummins S.F."/>
            <person name="Goodstein D.M."/>
            <person name="Harris C."/>
            <person name="Jackson D.J."/>
            <person name="Leys S.P."/>
            <person name="Shu S."/>
            <person name="Woodcroft B.J."/>
            <person name="Vervoort M."/>
            <person name="Kosik K.S."/>
            <person name="Manning G."/>
            <person name="Degnan B.M."/>
            <person name="Rokhsar D.S."/>
        </authorList>
    </citation>
    <scope>NUCLEOTIDE SEQUENCE [LARGE SCALE GENOMIC DNA]</scope>
</reference>
<evidence type="ECO:0000313" key="16">
    <source>
        <dbReference type="Proteomes" id="UP000007879"/>
    </source>
</evidence>
<gene>
    <name evidence="15" type="primary">100637681</name>
</gene>
<dbReference type="AlphaFoldDB" id="A0A1X7TZX9"/>
<dbReference type="InterPro" id="IPR036291">
    <property type="entry name" value="NAD(P)-bd_dom_sf"/>
</dbReference>
<dbReference type="GO" id="GO:0005975">
    <property type="term" value="P:carbohydrate metabolic process"/>
    <property type="evidence" value="ECO:0007669"/>
    <property type="project" value="InterPro"/>
</dbReference>
<evidence type="ECO:0000256" key="6">
    <source>
        <dbReference type="ARBA" id="ARBA00023027"/>
    </source>
</evidence>
<feature type="binding site" evidence="10">
    <location>
        <position position="154"/>
    </location>
    <ligand>
        <name>NAD(+)</name>
        <dbReference type="ChEBI" id="CHEBI:57540"/>
    </ligand>
</feature>
<keyword evidence="5 11" id="KW-0560">Oxidoreductase</keyword>
<name>A0A1X7TZX9_AMPQE</name>
<evidence type="ECO:0000259" key="14">
    <source>
        <dbReference type="Pfam" id="PF07479"/>
    </source>
</evidence>
<dbReference type="InterPro" id="IPR006168">
    <property type="entry name" value="G3P_DH_NAD-dep"/>
</dbReference>
<feature type="binding site" evidence="10">
    <location>
        <position position="269"/>
    </location>
    <ligand>
        <name>NAD(+)</name>
        <dbReference type="ChEBI" id="CHEBI:57540"/>
    </ligand>
</feature>
<dbReference type="PIRSF" id="PIRSF000114">
    <property type="entry name" value="Glycerol-3-P_dh"/>
    <property type="match status" value="1"/>
</dbReference>
<feature type="binding site" evidence="10">
    <location>
        <position position="98"/>
    </location>
    <ligand>
        <name>NAD(+)</name>
        <dbReference type="ChEBI" id="CHEBI:57540"/>
    </ligand>
</feature>
<dbReference type="eggNOG" id="KOG2711">
    <property type="taxonomic scope" value="Eukaryota"/>
</dbReference>
<dbReference type="OrthoDB" id="10263760at2759"/>
<feature type="binding site" evidence="10">
    <location>
        <position position="42"/>
    </location>
    <ligand>
        <name>NAD(+)</name>
        <dbReference type="ChEBI" id="CHEBI:57540"/>
    </ligand>
</feature>
<sequence>MAAPKKVAIVGSGNWGSAISKIIGLNAQGSSNFDTTVNMWVFEEMIDGEKLSEIINTRHENVKYLPGEKLPENVVAITSVVESVKDADILIFVLPHQFVKGVCEQIKGHVKPGAFACSLIKGVDATQGGIQLVSRIIYKTLGMDVSVLMGANIASEVARGDFCESTLGSRNADNAQLLYELFHRDHFRISITQDAATVEVCGAIKNIIAIAAGFCDGLGYGSSTKAAVMRIGMMEMWQFATNYYKGVQLGTFLESCGFSDVIATCYGGRNRKVAEAFVTANKTIEELEKEMLNGQKLQGPLASYEVHQLLKKEDKEKDYPLMTAVYRICYEGAPVTDFLKMI</sequence>
<feature type="binding site" evidence="10">
    <location>
        <position position="296"/>
    </location>
    <ligand>
        <name>NAD(+)</name>
        <dbReference type="ChEBI" id="CHEBI:57540"/>
    </ligand>
</feature>
<evidence type="ECO:0000256" key="8">
    <source>
        <dbReference type="PIRSR" id="PIRSR000114-1"/>
    </source>
</evidence>
<dbReference type="GO" id="GO:0141152">
    <property type="term" value="F:glycerol-3-phosphate dehydrogenase (NAD+) activity"/>
    <property type="evidence" value="ECO:0007669"/>
    <property type="project" value="UniProtKB-UniRule"/>
</dbReference>
<dbReference type="PRINTS" id="PR00077">
    <property type="entry name" value="GPDHDRGNASE"/>
</dbReference>
<evidence type="ECO:0000256" key="1">
    <source>
        <dbReference type="ARBA" id="ARBA00004496"/>
    </source>
</evidence>
<feature type="domain" description="Glycerol-3-phosphate dehydrogenase NAD-dependent C-terminal" evidence="14">
    <location>
        <begin position="194"/>
        <end position="339"/>
    </location>
</feature>
<comment type="similarity">
    <text evidence="3 11">Belongs to the NAD-dependent glycerol-3-phosphate dehydrogenase family.</text>
</comment>
<dbReference type="GO" id="GO:0051287">
    <property type="term" value="F:NAD binding"/>
    <property type="evidence" value="ECO:0007669"/>
    <property type="project" value="UniProtKB-UniRule"/>
</dbReference>
<feature type="binding site" evidence="9">
    <location>
        <begin position="269"/>
        <end position="270"/>
    </location>
    <ligand>
        <name>substrate</name>
    </ligand>
</feature>
<dbReference type="InParanoid" id="A0A1X7TZX9"/>
<comment type="subcellular location">
    <subcellularLocation>
        <location evidence="1">Cytoplasm</location>
    </subcellularLocation>
</comment>
<dbReference type="FunFam" id="1.10.1040.10:FF:000004">
    <property type="entry name" value="Glycerol-3-phosphate dehydrogenase [NAD(+)]"/>
    <property type="match status" value="1"/>
</dbReference>
<evidence type="ECO:0000256" key="10">
    <source>
        <dbReference type="PIRSR" id="PIRSR000114-3"/>
    </source>
</evidence>
<accession>A0A1X7TZX9</accession>
<dbReference type="SUPFAM" id="SSF51735">
    <property type="entry name" value="NAD(P)-binding Rossmann-fold domains"/>
    <property type="match status" value="1"/>
</dbReference>
<evidence type="ECO:0000256" key="12">
    <source>
        <dbReference type="RuleBase" id="RU361243"/>
    </source>
</evidence>
<evidence type="ECO:0000256" key="7">
    <source>
        <dbReference type="ARBA" id="ARBA00048683"/>
    </source>
</evidence>
<dbReference type="SUPFAM" id="SSF48179">
    <property type="entry name" value="6-phosphogluconate dehydrogenase C-terminal domain-like"/>
    <property type="match status" value="1"/>
</dbReference>
<keyword evidence="16" id="KW-1185">Reference proteome</keyword>
<evidence type="ECO:0000313" key="15">
    <source>
        <dbReference type="EnsemblMetazoa" id="Aqu2.1.21076_001"/>
    </source>
</evidence>
<dbReference type="EC" id="1.1.1.8" evidence="12"/>
<evidence type="ECO:0000256" key="9">
    <source>
        <dbReference type="PIRSR" id="PIRSR000114-2"/>
    </source>
</evidence>
<evidence type="ECO:0000256" key="3">
    <source>
        <dbReference type="ARBA" id="ARBA00011009"/>
    </source>
</evidence>
<dbReference type="FunFam" id="3.40.50.720:FF:000088">
    <property type="entry name" value="Glycerol-3-phosphate dehydrogenase [NAD(+)]"/>
    <property type="match status" value="1"/>
</dbReference>
<feature type="binding site" evidence="10">
    <location>
        <position position="298"/>
    </location>
    <ligand>
        <name>NAD(+)</name>
        <dbReference type="ChEBI" id="CHEBI:57540"/>
    </ligand>
</feature>
<dbReference type="Pfam" id="PF01210">
    <property type="entry name" value="NAD_Gly3P_dh_N"/>
    <property type="match status" value="1"/>
</dbReference>
<dbReference type="InterPro" id="IPR008927">
    <property type="entry name" value="6-PGluconate_DH-like_C_sf"/>
</dbReference>
<protein>
    <recommendedName>
        <fullName evidence="12">Glycerol-3-phosphate dehydrogenase [NAD(+)]</fullName>
        <ecNumber evidence="12">1.1.1.8</ecNumber>
    </recommendedName>
</protein>
<dbReference type="KEGG" id="aqu:100637681"/>
<dbReference type="STRING" id="400682.A0A1X7TZX9"/>